<name>A0A1S3IZW5_LINAN</name>
<organism evidence="11 12">
    <name type="scientific">Lingula anatina</name>
    <name type="common">Brachiopod</name>
    <name type="synonym">Lingula unguis</name>
    <dbReference type="NCBI Taxonomy" id="7574"/>
    <lineage>
        <taxon>Eukaryota</taxon>
        <taxon>Metazoa</taxon>
        <taxon>Spiralia</taxon>
        <taxon>Lophotrochozoa</taxon>
        <taxon>Brachiopoda</taxon>
        <taxon>Linguliformea</taxon>
        <taxon>Lingulata</taxon>
        <taxon>Lingulida</taxon>
        <taxon>Linguloidea</taxon>
        <taxon>Lingulidae</taxon>
        <taxon>Lingula</taxon>
    </lineage>
</organism>
<gene>
    <name evidence="12" type="primary">LOC106168998</name>
</gene>
<feature type="transmembrane region" description="Helical" evidence="9">
    <location>
        <begin position="83"/>
        <end position="108"/>
    </location>
</feature>
<protein>
    <recommendedName>
        <fullName evidence="3">Thyrotropin-releasing hormone receptor</fullName>
    </recommendedName>
    <alternativeName>
        <fullName evidence="7">Thyroliberin receptor</fullName>
    </alternativeName>
</protein>
<dbReference type="PROSITE" id="PS50262">
    <property type="entry name" value="G_PROTEIN_RECEP_F1_2"/>
    <property type="match status" value="1"/>
</dbReference>
<evidence type="ECO:0000256" key="8">
    <source>
        <dbReference type="RuleBase" id="RU000688"/>
    </source>
</evidence>
<reference evidence="12" key="1">
    <citation type="submission" date="2025-08" db="UniProtKB">
        <authorList>
            <consortium name="RefSeq"/>
        </authorList>
    </citation>
    <scope>IDENTIFICATION</scope>
    <source>
        <tissue evidence="12">Gonads</tissue>
    </source>
</reference>
<dbReference type="InParanoid" id="A0A1S3IZW5"/>
<dbReference type="Gene3D" id="1.20.1070.10">
    <property type="entry name" value="Rhodopsin 7-helix transmembrane proteins"/>
    <property type="match status" value="1"/>
</dbReference>
<evidence type="ECO:0000256" key="5">
    <source>
        <dbReference type="ARBA" id="ARBA00022989"/>
    </source>
</evidence>
<keyword evidence="8" id="KW-0675">Receptor</keyword>
<comment type="similarity">
    <text evidence="8">Belongs to the G-protein coupled receptor 1 family.</text>
</comment>
<dbReference type="InterPro" id="IPR017452">
    <property type="entry name" value="GPCR_Rhodpsn_7TM"/>
</dbReference>
<dbReference type="RefSeq" id="XP_013403735.1">
    <property type="nucleotide sequence ID" value="XM_013548281.1"/>
</dbReference>
<dbReference type="Proteomes" id="UP000085678">
    <property type="component" value="Unplaced"/>
</dbReference>
<keyword evidence="6 9" id="KW-0472">Membrane</keyword>
<comment type="function">
    <text evidence="1">Receptor for thyrotropin-releasing hormone (TRH). Upon ligand binding, this G-protein-coupled receptor triggers activation of the phosphatidylinositol (IP3)-calcium-protein kinase C (PKC) pathway.</text>
</comment>
<dbReference type="PANTHER" id="PTHR46061">
    <property type="entry name" value="THYROTROPIN-RELEASING HORMONE RECEPTOR"/>
    <property type="match status" value="1"/>
</dbReference>
<dbReference type="KEGG" id="lak:106168998"/>
<evidence type="ECO:0000256" key="9">
    <source>
        <dbReference type="SAM" id="Phobius"/>
    </source>
</evidence>
<feature type="transmembrane region" description="Helical" evidence="9">
    <location>
        <begin position="199"/>
        <end position="222"/>
    </location>
</feature>
<dbReference type="GO" id="GO:0004997">
    <property type="term" value="F:thyrotropin-releasing hormone receptor activity"/>
    <property type="evidence" value="ECO:0007669"/>
    <property type="project" value="InterPro"/>
</dbReference>
<dbReference type="PRINTS" id="PR01846">
    <property type="entry name" value="TRHRFAMILY"/>
</dbReference>
<dbReference type="AlphaFoldDB" id="A0A1S3IZW5"/>
<keyword evidence="4 8" id="KW-0812">Transmembrane</keyword>
<evidence type="ECO:0000256" key="6">
    <source>
        <dbReference type="ARBA" id="ARBA00023136"/>
    </source>
</evidence>
<dbReference type="PANTHER" id="PTHR46061:SF3">
    <property type="entry name" value="THYROTROPIN-RELEASING HORMONE RECEPTOR"/>
    <property type="match status" value="1"/>
</dbReference>
<keyword evidence="8" id="KW-0297">G-protein coupled receptor</keyword>
<evidence type="ECO:0000259" key="10">
    <source>
        <dbReference type="PROSITE" id="PS50262"/>
    </source>
</evidence>
<dbReference type="GO" id="GO:0016020">
    <property type="term" value="C:membrane"/>
    <property type="evidence" value="ECO:0007669"/>
    <property type="project" value="UniProtKB-SubCell"/>
</dbReference>
<evidence type="ECO:0000256" key="2">
    <source>
        <dbReference type="ARBA" id="ARBA00004370"/>
    </source>
</evidence>
<dbReference type="SUPFAM" id="SSF81321">
    <property type="entry name" value="Family A G protein-coupled receptor-like"/>
    <property type="match status" value="1"/>
</dbReference>
<dbReference type="PRINTS" id="PR00237">
    <property type="entry name" value="GPCRRHODOPSN"/>
</dbReference>
<dbReference type="OrthoDB" id="5987936at2759"/>
<dbReference type="Pfam" id="PF00001">
    <property type="entry name" value="7tm_1"/>
    <property type="match status" value="1"/>
</dbReference>
<sequence length="261" mass="29755">MGINVSSLSITAFTVERYIAICHPMKAYSMCTVSRAKKIILCLWVFSGCYSAPWLALTKVTQVPNGNETYNACDYKLERDQYFIYYLVDLVMFYIFPLCLTALLYFLIGRVLLLSEEEGSVRNRNKTKVIATCQTNSNRATKEEELRGLRNRGKGIQPSTKQVLKMLIVVVVLFALLWLPYRALVVYNSVAAVRFDSIWFLMFCRHLISVNSAINPIIYNIMSTKFREAFRKACIACYGRCTPNTTGTTLLQQTNVCMTSL</sequence>
<dbReference type="InterPro" id="IPR000276">
    <property type="entry name" value="GPCR_Rhodpsn"/>
</dbReference>
<accession>A0A1S3IZW5</accession>
<evidence type="ECO:0000313" key="12">
    <source>
        <dbReference type="RefSeq" id="XP_013403735.1"/>
    </source>
</evidence>
<feature type="domain" description="G-protein coupled receptors family 1 profile" evidence="10">
    <location>
        <begin position="1"/>
        <end position="219"/>
    </location>
</feature>
<evidence type="ECO:0000256" key="3">
    <source>
        <dbReference type="ARBA" id="ARBA00018873"/>
    </source>
</evidence>
<keyword evidence="8" id="KW-0807">Transducer</keyword>
<evidence type="ECO:0000313" key="11">
    <source>
        <dbReference type="Proteomes" id="UP000085678"/>
    </source>
</evidence>
<evidence type="ECO:0000256" key="7">
    <source>
        <dbReference type="ARBA" id="ARBA00032251"/>
    </source>
</evidence>
<evidence type="ECO:0000256" key="1">
    <source>
        <dbReference type="ARBA" id="ARBA00004100"/>
    </source>
</evidence>
<comment type="subcellular location">
    <subcellularLocation>
        <location evidence="2">Membrane</location>
    </subcellularLocation>
</comment>
<dbReference type="InterPro" id="IPR002120">
    <property type="entry name" value="TRH_rcpt_1"/>
</dbReference>
<dbReference type="GeneID" id="106168998"/>
<dbReference type="PROSITE" id="PS00237">
    <property type="entry name" value="G_PROTEIN_RECEP_F1_1"/>
    <property type="match status" value="1"/>
</dbReference>
<keyword evidence="11" id="KW-1185">Reference proteome</keyword>
<feature type="transmembrane region" description="Helical" evidence="9">
    <location>
        <begin position="39"/>
        <end position="57"/>
    </location>
</feature>
<feature type="transmembrane region" description="Helical" evidence="9">
    <location>
        <begin position="162"/>
        <end position="179"/>
    </location>
</feature>
<keyword evidence="5 9" id="KW-1133">Transmembrane helix</keyword>
<proteinExistence type="inferred from homology"/>
<evidence type="ECO:0000256" key="4">
    <source>
        <dbReference type="ARBA" id="ARBA00022692"/>
    </source>
</evidence>
<dbReference type="PRINTS" id="PR00751">
    <property type="entry name" value="THYROLIBRINR"/>
</dbReference>